<reference evidence="1" key="1">
    <citation type="submission" date="2021-08" db="EMBL/GenBank/DDBJ databases">
        <title>The first chromosome-level gecko genome reveals the dynamic sex chromosomes of Neotropical dwarf geckos (Sphaerodactylidae: Sphaerodactylus).</title>
        <authorList>
            <person name="Pinto B.J."/>
            <person name="Keating S.E."/>
            <person name="Gamble T."/>
        </authorList>
    </citation>
    <scope>NUCLEOTIDE SEQUENCE</scope>
    <source>
        <strain evidence="1">TG3544</strain>
    </source>
</reference>
<comment type="caution">
    <text evidence="1">The sequence shown here is derived from an EMBL/GenBank/DDBJ whole genome shotgun (WGS) entry which is preliminary data.</text>
</comment>
<protein>
    <submittedName>
        <fullName evidence="1">Uncharacterized protein</fullName>
    </submittedName>
</protein>
<sequence length="165" mass="18156">MDHCTAQSRRNWKGGGLPLLSLHAKVGEKVLLPPPTPFLEWFGQPARQGPVTGWSGRPPENNPPRIFSQLIQECVFCLFISGPLYVPISKEQGNPARVGRPFAKKVLRSQPPSPRQGAGRVFAVWGAPKIMTENKIPSLAGPPPPPRTFHGSKMNQNKKRGPPQF</sequence>
<dbReference type="EMBL" id="CM037617">
    <property type="protein sequence ID" value="KAH8004100.1"/>
    <property type="molecule type" value="Genomic_DNA"/>
</dbReference>
<keyword evidence="2" id="KW-1185">Reference proteome</keyword>
<evidence type="ECO:0000313" key="1">
    <source>
        <dbReference type="EMBL" id="KAH8004100.1"/>
    </source>
</evidence>
<accession>A0ACB8FFR8</accession>
<gene>
    <name evidence="1" type="ORF">K3G42_003549</name>
</gene>
<proteinExistence type="predicted"/>
<evidence type="ECO:0000313" key="2">
    <source>
        <dbReference type="Proteomes" id="UP000827872"/>
    </source>
</evidence>
<dbReference type="Proteomes" id="UP000827872">
    <property type="component" value="Linkage Group LG04"/>
</dbReference>
<name>A0ACB8FFR8_9SAUR</name>
<organism evidence="1 2">
    <name type="scientific">Sphaerodactylus townsendi</name>
    <dbReference type="NCBI Taxonomy" id="933632"/>
    <lineage>
        <taxon>Eukaryota</taxon>
        <taxon>Metazoa</taxon>
        <taxon>Chordata</taxon>
        <taxon>Craniata</taxon>
        <taxon>Vertebrata</taxon>
        <taxon>Euteleostomi</taxon>
        <taxon>Lepidosauria</taxon>
        <taxon>Squamata</taxon>
        <taxon>Bifurcata</taxon>
        <taxon>Gekkota</taxon>
        <taxon>Sphaerodactylidae</taxon>
        <taxon>Sphaerodactylus</taxon>
    </lineage>
</organism>